<sequence length="124" mass="13240">MSNETENPTDGTIPLATGIAWAANWRSHLSNSEDVFQVRSFFVPIASINTLLTNSPGLEGIRTYMALEDDGDMTTAKMVMVAIVDGEEVLTLPNGNGEVQSGTVDMFTPCPPYCPTGNGPTLES</sequence>
<dbReference type="RefSeq" id="WP_133232272.1">
    <property type="nucleotide sequence ID" value="NZ_SOZE01000016.1"/>
</dbReference>
<comment type="caution">
    <text evidence="1">The sequence shown here is derived from an EMBL/GenBank/DDBJ whole genome shotgun (WGS) entry which is preliminary data.</text>
</comment>
<keyword evidence="2" id="KW-1185">Reference proteome</keyword>
<organism evidence="1 2">
    <name type="scientific">Mucilaginibacter psychrotolerans</name>
    <dbReference type="NCBI Taxonomy" id="1524096"/>
    <lineage>
        <taxon>Bacteria</taxon>
        <taxon>Pseudomonadati</taxon>
        <taxon>Bacteroidota</taxon>
        <taxon>Sphingobacteriia</taxon>
        <taxon>Sphingobacteriales</taxon>
        <taxon>Sphingobacteriaceae</taxon>
        <taxon>Mucilaginibacter</taxon>
    </lineage>
</organism>
<gene>
    <name evidence="1" type="ORF">E2R66_16065</name>
</gene>
<accession>A0A4Y8SCM5</accession>
<reference evidence="1 2" key="1">
    <citation type="journal article" date="2017" name="Int. J. Syst. Evol. Microbiol.">
        <title>Mucilaginibacterpsychrotolerans sp. nov., isolated from peatlands.</title>
        <authorList>
            <person name="Deng Y."/>
            <person name="Shen L."/>
            <person name="Xu B."/>
            <person name="Liu Y."/>
            <person name="Gu Z."/>
            <person name="Liu H."/>
            <person name="Zhou Y."/>
        </authorList>
    </citation>
    <scope>NUCLEOTIDE SEQUENCE [LARGE SCALE GENOMIC DNA]</scope>
    <source>
        <strain evidence="1 2">NH7-4</strain>
    </source>
</reference>
<dbReference type="Proteomes" id="UP000297540">
    <property type="component" value="Unassembled WGS sequence"/>
</dbReference>
<dbReference type="OrthoDB" id="797757at2"/>
<proteinExistence type="predicted"/>
<dbReference type="EMBL" id="SOZE01000016">
    <property type="protein sequence ID" value="TFF36350.1"/>
    <property type="molecule type" value="Genomic_DNA"/>
</dbReference>
<dbReference type="AlphaFoldDB" id="A0A4Y8SCM5"/>
<evidence type="ECO:0000313" key="2">
    <source>
        <dbReference type="Proteomes" id="UP000297540"/>
    </source>
</evidence>
<name>A0A4Y8SCM5_9SPHI</name>
<evidence type="ECO:0000313" key="1">
    <source>
        <dbReference type="EMBL" id="TFF36350.1"/>
    </source>
</evidence>
<protein>
    <submittedName>
        <fullName evidence="1">Uncharacterized protein</fullName>
    </submittedName>
</protein>